<organism evidence="1 2">
    <name type="scientific">Methylophaga sulfidovorans</name>
    <dbReference type="NCBI Taxonomy" id="45496"/>
    <lineage>
        <taxon>Bacteria</taxon>
        <taxon>Pseudomonadati</taxon>
        <taxon>Pseudomonadota</taxon>
        <taxon>Gammaproteobacteria</taxon>
        <taxon>Thiotrichales</taxon>
        <taxon>Piscirickettsiaceae</taxon>
        <taxon>Methylophaga</taxon>
    </lineage>
</organism>
<proteinExistence type="predicted"/>
<dbReference type="Pfam" id="PF12977">
    <property type="entry name" value="DUF3861"/>
    <property type="match status" value="1"/>
</dbReference>
<protein>
    <recommendedName>
        <fullName evidence="3">DUF3861 domain-containing protein</fullName>
    </recommendedName>
</protein>
<dbReference type="AlphaFoldDB" id="A0A1I3Z8A8"/>
<evidence type="ECO:0000313" key="1">
    <source>
        <dbReference type="EMBL" id="SFK40277.1"/>
    </source>
</evidence>
<accession>A0A1I3Z8A8</accession>
<dbReference type="InterPro" id="IPR038194">
    <property type="entry name" value="DUF3861_sf"/>
</dbReference>
<sequence>MNKPMRVTLQPVINQDSNIYSVSPISFYIDEQDELFLLAERLQQRGDFNAESAASFALGLKLLSDVMAEKKHKAIFSDFQPFFSHFLDLIKQAHQQEIVSHCG</sequence>
<dbReference type="InterPro" id="IPR024476">
    <property type="entry name" value="DUF3861"/>
</dbReference>
<evidence type="ECO:0008006" key="3">
    <source>
        <dbReference type="Google" id="ProtNLM"/>
    </source>
</evidence>
<dbReference type="EMBL" id="FOSH01000010">
    <property type="protein sequence ID" value="SFK40277.1"/>
    <property type="molecule type" value="Genomic_DNA"/>
</dbReference>
<reference evidence="2" key="1">
    <citation type="submission" date="2016-10" db="EMBL/GenBank/DDBJ databases">
        <authorList>
            <person name="Varghese N."/>
            <person name="Submissions S."/>
        </authorList>
    </citation>
    <scope>NUCLEOTIDE SEQUENCE [LARGE SCALE GENOMIC DNA]</scope>
    <source>
        <strain evidence="2">DSM 11578</strain>
    </source>
</reference>
<evidence type="ECO:0000313" key="2">
    <source>
        <dbReference type="Proteomes" id="UP000198924"/>
    </source>
</evidence>
<dbReference type="STRING" id="45496.SAMN04488079_11022"/>
<dbReference type="Proteomes" id="UP000198924">
    <property type="component" value="Unassembled WGS sequence"/>
</dbReference>
<dbReference type="RefSeq" id="WP_091713942.1">
    <property type="nucleotide sequence ID" value="NZ_FOSH01000010.1"/>
</dbReference>
<keyword evidence="2" id="KW-1185">Reference proteome</keyword>
<dbReference type="OrthoDB" id="119700at2"/>
<dbReference type="Gene3D" id="3.10.20.850">
    <property type="entry name" value="Protein of unknown function DUF3861"/>
    <property type="match status" value="1"/>
</dbReference>
<name>A0A1I3Z8A8_9GAMM</name>
<gene>
    <name evidence="1" type="ORF">SAMN04488079_11022</name>
</gene>